<dbReference type="SUPFAM" id="SSF52980">
    <property type="entry name" value="Restriction endonuclease-like"/>
    <property type="match status" value="1"/>
</dbReference>
<keyword evidence="2 15" id="KW-0479">Metal-binding</keyword>
<dbReference type="GO" id="GO:0009338">
    <property type="term" value="C:exodeoxyribonuclease V complex"/>
    <property type="evidence" value="ECO:0007669"/>
    <property type="project" value="TreeGrafter"/>
</dbReference>
<dbReference type="RefSeq" id="WP_149504117.1">
    <property type="nucleotide sequence ID" value="NZ_CP035708.1"/>
</dbReference>
<feature type="active site" description="For nuclease activity" evidence="15">
    <location>
        <position position="1175"/>
    </location>
</feature>
<reference evidence="21 22" key="1">
    <citation type="submission" date="2019-02" db="EMBL/GenBank/DDBJ databases">
        <title>Complete Genome Sequence and Methylome Analysis of Sphaerotilus natans subsp. sulfidivorans D-507.</title>
        <authorList>
            <person name="Fomenkov A."/>
            <person name="Gridneva E."/>
            <person name="Smolyakov D."/>
            <person name="Dubinina G."/>
            <person name="Vincze T."/>
            <person name="Grabovich M."/>
            <person name="Roberts R.J."/>
        </authorList>
    </citation>
    <scope>NUCLEOTIDE SEQUENCE [LARGE SCALE GENOMIC DNA]</scope>
    <source>
        <strain evidence="21 22">D-507</strain>
    </source>
</reference>
<evidence type="ECO:0000256" key="10">
    <source>
        <dbReference type="ARBA" id="ARBA00023125"/>
    </source>
</evidence>
<comment type="catalytic activity">
    <reaction evidence="15">
        <text>Exonucleolytic cleavage (in the presence of ATP) in either 5'- to 3'- or 3'- to 5'-direction to yield 5'-phosphooligonucleotides.</text>
        <dbReference type="EC" id="3.1.11.5"/>
    </reaction>
</comment>
<evidence type="ECO:0000313" key="23">
    <source>
        <dbReference type="Proteomes" id="UP001549111"/>
    </source>
</evidence>
<dbReference type="GO" id="GO:0005829">
    <property type="term" value="C:cytosol"/>
    <property type="evidence" value="ECO:0007669"/>
    <property type="project" value="TreeGrafter"/>
</dbReference>
<keyword evidence="1 15" id="KW-0540">Nuclease</keyword>
<dbReference type="NCBIfam" id="TIGR00609">
    <property type="entry name" value="recB"/>
    <property type="match status" value="1"/>
</dbReference>
<evidence type="ECO:0000256" key="6">
    <source>
        <dbReference type="ARBA" id="ARBA00022806"/>
    </source>
</evidence>
<dbReference type="PROSITE" id="PS51217">
    <property type="entry name" value="UVRD_HELICASE_CTER"/>
    <property type="match status" value="1"/>
</dbReference>
<comment type="domain">
    <text evidence="15">The C-terminal domain has nuclease activity and interacts with RecD. It interacts with RecA, facilitating its loading onto ssDNA.</text>
</comment>
<keyword evidence="23" id="KW-1185">Reference proteome</keyword>
<dbReference type="Gene3D" id="1.10.486.10">
    <property type="entry name" value="PCRA, domain 4"/>
    <property type="match status" value="1"/>
</dbReference>
<dbReference type="Gene3D" id="3.40.50.300">
    <property type="entry name" value="P-loop containing nucleotide triphosphate hydrolases"/>
    <property type="match status" value="2"/>
</dbReference>
<keyword evidence="4 15" id="KW-0227">DNA damage</keyword>
<comment type="catalytic activity">
    <reaction evidence="13 15">
        <text>Couples ATP hydrolysis with the unwinding of duplex DNA by translocating in the 3'-5' direction.</text>
        <dbReference type="EC" id="5.6.2.4"/>
    </reaction>
</comment>
<comment type="subunit">
    <text evidence="15">Heterotrimer of RecB, RecC and RecD. All subunits contribute to DNA-binding. Interacts with RecA.</text>
</comment>
<feature type="compositionally biased region" description="Basic and acidic residues" evidence="17">
    <location>
        <begin position="1001"/>
        <end position="1012"/>
    </location>
</feature>
<keyword evidence="11 15" id="KW-0234">DNA repair</keyword>
<evidence type="ECO:0000256" key="17">
    <source>
        <dbReference type="SAM" id="MobiDB-lite"/>
    </source>
</evidence>
<reference evidence="20 23" key="2">
    <citation type="submission" date="2024-06" db="EMBL/GenBank/DDBJ databases">
        <title>Genomic Encyclopedia of Type Strains, Phase IV (KMG-IV): sequencing the most valuable type-strain genomes for metagenomic binning, comparative biology and taxonomic classification.</title>
        <authorList>
            <person name="Goeker M."/>
        </authorList>
    </citation>
    <scope>NUCLEOTIDE SEQUENCE [LARGE SCALE GENOMIC DNA]</scope>
    <source>
        <strain evidence="20 23">D-501</strain>
    </source>
</reference>
<evidence type="ECO:0000256" key="7">
    <source>
        <dbReference type="ARBA" id="ARBA00022839"/>
    </source>
</evidence>
<evidence type="ECO:0000256" key="12">
    <source>
        <dbReference type="ARBA" id="ARBA00023235"/>
    </source>
</evidence>
<evidence type="ECO:0000256" key="9">
    <source>
        <dbReference type="ARBA" id="ARBA00022842"/>
    </source>
</evidence>
<gene>
    <name evidence="15 21" type="primary">recB</name>
    <name evidence="20" type="ORF">ABIC99_003112</name>
    <name evidence="21" type="ORF">EWH46_11985</name>
</gene>
<feature type="region of interest" description="Nuclease activity, interacts with RecD and RecA" evidence="15">
    <location>
        <begin position="955"/>
        <end position="1278"/>
    </location>
</feature>
<protein>
    <recommendedName>
        <fullName evidence="15">RecBCD enzyme subunit RecB</fullName>
        <ecNumber evidence="15">3.1.11.5</ecNumber>
        <ecNumber evidence="15">5.6.2.4</ecNumber>
    </recommendedName>
    <alternativeName>
        <fullName evidence="15">DNA 3'-5' helicase subunit RecB</fullName>
    </alternativeName>
    <alternativeName>
        <fullName evidence="15">Exonuclease V subunit RecB</fullName>
        <shortName evidence="15">ExoV subunit RecB</shortName>
    </alternativeName>
    <alternativeName>
        <fullName evidence="15">Helicase/nuclease RecBCD subunit RecB</fullName>
    </alternativeName>
</protein>
<dbReference type="HAMAP" id="MF_01485">
    <property type="entry name" value="RecB"/>
    <property type="match status" value="1"/>
</dbReference>
<dbReference type="InterPro" id="IPR011335">
    <property type="entry name" value="Restrct_endonuc-II-like"/>
</dbReference>
<dbReference type="InterPro" id="IPR004586">
    <property type="entry name" value="RecB"/>
</dbReference>
<dbReference type="Gene3D" id="1.10.3170.10">
    <property type="entry name" value="Recbcd, chain B, domain 2"/>
    <property type="match status" value="1"/>
</dbReference>
<dbReference type="InterPro" id="IPR000212">
    <property type="entry name" value="DNA_helicase_UvrD/REP"/>
</dbReference>
<comment type="miscellaneous">
    <text evidence="15">In the RecBCD complex, RecB has a slow 3'-5' helicase, an exonuclease activity and loads RecA onto ssDNA, RecD has a fast 5'-3' helicase activity, while RecC stimulates the ATPase and processivity of the RecB helicase and contributes to recognition of the Chi site.</text>
</comment>
<evidence type="ECO:0000256" key="11">
    <source>
        <dbReference type="ARBA" id="ARBA00023204"/>
    </source>
</evidence>
<keyword evidence="3 15" id="KW-0547">Nucleotide-binding</keyword>
<evidence type="ECO:0000256" key="2">
    <source>
        <dbReference type="ARBA" id="ARBA00022723"/>
    </source>
</evidence>
<keyword evidence="6 15" id="KW-0347">Helicase</keyword>
<evidence type="ECO:0000256" key="14">
    <source>
        <dbReference type="ARBA" id="ARBA00048988"/>
    </source>
</evidence>
<dbReference type="GO" id="GO:0000287">
    <property type="term" value="F:magnesium ion binding"/>
    <property type="evidence" value="ECO:0007669"/>
    <property type="project" value="UniProtKB-UniRule"/>
</dbReference>
<dbReference type="InterPro" id="IPR027417">
    <property type="entry name" value="P-loop_NTPase"/>
</dbReference>
<evidence type="ECO:0000256" key="8">
    <source>
        <dbReference type="ARBA" id="ARBA00022840"/>
    </source>
</evidence>
<comment type="catalytic activity">
    <reaction evidence="14 15">
        <text>ATP + H2O = ADP + phosphate + H(+)</text>
        <dbReference type="Rhea" id="RHEA:13065"/>
        <dbReference type="ChEBI" id="CHEBI:15377"/>
        <dbReference type="ChEBI" id="CHEBI:15378"/>
        <dbReference type="ChEBI" id="CHEBI:30616"/>
        <dbReference type="ChEBI" id="CHEBI:43474"/>
        <dbReference type="ChEBI" id="CHEBI:456216"/>
        <dbReference type="EC" id="5.6.2.4"/>
    </reaction>
</comment>
<dbReference type="SUPFAM" id="SSF52540">
    <property type="entry name" value="P-loop containing nucleoside triphosphate hydrolases"/>
    <property type="match status" value="1"/>
</dbReference>
<dbReference type="GO" id="GO:0000724">
    <property type="term" value="P:double-strand break repair via homologous recombination"/>
    <property type="evidence" value="ECO:0007669"/>
    <property type="project" value="UniProtKB-UniRule"/>
</dbReference>
<keyword evidence="12 15" id="KW-0413">Isomerase</keyword>
<dbReference type="GO" id="GO:0008854">
    <property type="term" value="F:exodeoxyribonuclease V activity"/>
    <property type="evidence" value="ECO:0007669"/>
    <property type="project" value="UniProtKB-EC"/>
</dbReference>
<evidence type="ECO:0000256" key="15">
    <source>
        <dbReference type="HAMAP-Rule" id="MF_01485"/>
    </source>
</evidence>
<evidence type="ECO:0000259" key="19">
    <source>
        <dbReference type="PROSITE" id="PS51217"/>
    </source>
</evidence>
<keyword evidence="10 15" id="KW-0238">DNA-binding</keyword>
<evidence type="ECO:0000313" key="20">
    <source>
        <dbReference type="EMBL" id="MET3605285.1"/>
    </source>
</evidence>
<dbReference type="EMBL" id="JBEPLS010000014">
    <property type="protein sequence ID" value="MET3605285.1"/>
    <property type="molecule type" value="Genomic_DNA"/>
</dbReference>
<dbReference type="PANTHER" id="PTHR11070:SF23">
    <property type="entry name" value="RECBCD ENZYME SUBUNIT RECB"/>
    <property type="match status" value="1"/>
</dbReference>
<keyword evidence="9 15" id="KW-0460">Magnesium</keyword>
<keyword evidence="8 15" id="KW-0067">ATP-binding</keyword>
<dbReference type="EMBL" id="CP035708">
    <property type="protein sequence ID" value="QEN01431.1"/>
    <property type="molecule type" value="Genomic_DNA"/>
</dbReference>
<feature type="binding site" evidence="15">
    <location>
        <position position="1175"/>
    </location>
    <ligand>
        <name>Mg(2+)</name>
        <dbReference type="ChEBI" id="CHEBI:18420"/>
    </ligand>
</feature>
<feature type="binding site" evidence="15">
    <location>
        <position position="1162"/>
    </location>
    <ligand>
        <name>Mg(2+)</name>
        <dbReference type="ChEBI" id="CHEBI:18420"/>
    </ligand>
</feature>
<comment type="function">
    <text evidence="15">A helicase/nuclease that prepares dsDNA breaks (DSB) for recombinational DNA repair. Binds to DSBs and unwinds DNA via a highly rapid and processive ATP-dependent bidirectional helicase activity. Unwinds dsDNA until it encounters a Chi (crossover hotspot instigator) sequence from the 3' direction. Cuts ssDNA a few nucleotides 3' to the Chi site. The properties and activities of the enzyme are changed at Chi. The Chi-altered holoenzyme produces a long 3'-ssDNA overhang and facilitates RecA-binding to the ssDNA for homologous DNA recombination and repair. Holoenzyme degrades any linearized DNA that is unable to undergo homologous recombination. In the holoenzyme this subunit contributes ATPase, 3'-5' helicase, exonuclease activity and loads RecA onto ssDNA.</text>
</comment>
<dbReference type="KEGG" id="snn:EWH46_11985"/>
<dbReference type="CDD" id="cd22352">
    <property type="entry name" value="RecB_C-like"/>
    <property type="match status" value="1"/>
</dbReference>
<dbReference type="Gene3D" id="3.90.320.10">
    <property type="match status" value="1"/>
</dbReference>
<feature type="region of interest" description="Disordered" evidence="17">
    <location>
        <begin position="1000"/>
        <end position="1029"/>
    </location>
</feature>
<keyword evidence="7 15" id="KW-0269">Exonuclease</keyword>
<dbReference type="Proteomes" id="UP000323522">
    <property type="component" value="Chromosome"/>
</dbReference>
<feature type="domain" description="UvrD-like helicase C-terminal" evidence="19">
    <location>
        <begin position="475"/>
        <end position="789"/>
    </location>
</feature>
<sequence>MSTRLDPLTLPLRGSRLIEASAGTGKTWTIAALYLRLVLGHGDHGTREPRALLPAQILVMTFTRAATRELSSRIRERLIDAARLFRDPAALAASGDAFVQALAADCADEAARSRAAHRLALAAEGMDEAAVHTIDAWCQRTLREHAFDSGSLFTEELVADEAELLQQAVLDVWRREVYPLPMAALELLHRQWPDAEAMGRQARPLLMHEELLDTADGAQALPDWLPDWVETRRARLLALKAGWVERAEAMFTWIHRQQNGPKPPFSGVKVNPKSLEKWHGQIVAWAEDALAERLVLQPDTGVRRLTPDGLREALKKNHDCGEIPAAFAEFEALQAELAALEPPGPRLLRHAARRIAQRLDQLKRASAQFGFADLQRRLEQALAGEAGPRLREGILAQYPVALIDEFQDTSPLQYRLFDRLYRVADDDPATALLMIGDPKQSIYRFRGADIYSYLAVRRATAGRHHALGTNYRSTKALVGAVNAVFLQAEQRRPGEAFGFGGPAEPGAGREATLPFDPVGAKGRDETLGRGDTALPALQIEWLPTPLPAEELRETLARRAAERIVDWLDDASLAFRRPGGEARRLAPGDIAVLVRNRREAEAVRRALRRAGVASVYLSDQDPVFDTAEARDLLRWLQAVAEPQDTRLARAAFATATVGLSLDELARLVHDDVAWDARLALLAQLRRVWQRQGVLTLVRQTLHLLDLPARWLAGQEVADGERRLTNLLHLGELLQSASSRLEGEQAQIRWLAEQISGLGSGGGQAGSDERVVRLESDAELVQVVTVHKSKGLEYPVVVMPFAASARPVKKGDAPFVERVDAEGRRRLDFAPDGEALDEAERERLREDLRLFYVALTRPRHLLWLGVGLARKPRAQNEHLLHQSALGHLLGGGAAMTVDQVGQALQALCAFRPPDPFVAGAIEVTPLRPVTRRPRLQRRAPAHPLAEPPVYRAAFDRDWAVGSFTALVRDLKEATASPRLEADAESDADAEVWDRSGLPALLADPRRQEQVREEWAVQPTGDPAVEPAAETGAEPAWHRFPSGPLPGNFLHELLQLLAQEGFGCRTEPAVRWMAQRRCKRAGHGERTEEVLDWMDAVLAAPLPPLGGTPLTQIVTLLPEMEFWMPSQQLDSIAFDRLCRQALLPGRDRPALVSRQLDGMLMGFIDLVFEHEGRWWVIDYKSNRLGERDADYDRATLERAVLAHRYELQSVLYLLALHRLLRSRLGADYDPQAHLGGAICLFLRGIHGPERGCVLLRPTAEMLDALDRTVGPLPDNGSHDSI</sequence>
<dbReference type="InterPro" id="IPR038726">
    <property type="entry name" value="PDDEXK_AddAB-type"/>
</dbReference>
<name>A0A5C1Q1N5_9BURK</name>
<feature type="domain" description="UvrD-like helicase ATP-binding" evidence="18">
    <location>
        <begin position="1"/>
        <end position="474"/>
    </location>
</feature>
<dbReference type="InterPro" id="IPR011604">
    <property type="entry name" value="PDDEXK-like_dom_sf"/>
</dbReference>
<feature type="region of interest" description="DNA-binding and helicase activity, interacts with RecC" evidence="15">
    <location>
        <begin position="1"/>
        <end position="931"/>
    </location>
</feature>
<dbReference type="GO" id="GO:0003677">
    <property type="term" value="F:DNA binding"/>
    <property type="evidence" value="ECO:0007669"/>
    <property type="project" value="UniProtKB-UniRule"/>
</dbReference>
<accession>A0A5C1Q1N5</accession>
<evidence type="ECO:0000256" key="4">
    <source>
        <dbReference type="ARBA" id="ARBA00022763"/>
    </source>
</evidence>
<dbReference type="Proteomes" id="UP001549111">
    <property type="component" value="Unassembled WGS sequence"/>
</dbReference>
<organism evidence="21 22">
    <name type="scientific">Sphaerotilus sulfidivorans</name>
    <dbReference type="NCBI Taxonomy" id="639200"/>
    <lineage>
        <taxon>Bacteria</taxon>
        <taxon>Pseudomonadati</taxon>
        <taxon>Pseudomonadota</taxon>
        <taxon>Betaproteobacteria</taxon>
        <taxon>Burkholderiales</taxon>
        <taxon>Sphaerotilaceae</taxon>
        <taxon>Sphaerotilus</taxon>
    </lineage>
</organism>
<dbReference type="EC" id="3.1.11.5" evidence="15"/>
<comment type="similarity">
    <text evidence="15">Belongs to the helicase family. UvrD subfamily.</text>
</comment>
<feature type="binding site" evidence="15">
    <location>
        <position position="1048"/>
    </location>
    <ligand>
        <name>Mg(2+)</name>
        <dbReference type="ChEBI" id="CHEBI:18420"/>
    </ligand>
</feature>
<dbReference type="PROSITE" id="PS51198">
    <property type="entry name" value="UVRD_HELICASE_ATP_BIND"/>
    <property type="match status" value="1"/>
</dbReference>
<dbReference type="InterPro" id="IPR014016">
    <property type="entry name" value="UvrD-like_ATP-bd"/>
</dbReference>
<evidence type="ECO:0000256" key="16">
    <source>
        <dbReference type="PROSITE-ProRule" id="PRU00560"/>
    </source>
</evidence>
<evidence type="ECO:0000256" key="3">
    <source>
        <dbReference type="ARBA" id="ARBA00022741"/>
    </source>
</evidence>
<dbReference type="Pfam" id="PF12705">
    <property type="entry name" value="PDDEXK_1"/>
    <property type="match status" value="1"/>
</dbReference>
<feature type="binding site" evidence="16">
    <location>
        <begin position="20"/>
        <end position="27"/>
    </location>
    <ligand>
        <name>ATP</name>
        <dbReference type="ChEBI" id="CHEBI:30616"/>
    </ligand>
</feature>
<keyword evidence="5 15" id="KW-0378">Hydrolase</keyword>
<evidence type="ECO:0000313" key="22">
    <source>
        <dbReference type="Proteomes" id="UP000323522"/>
    </source>
</evidence>
<dbReference type="OrthoDB" id="5905204at2"/>
<comment type="domain">
    <text evidence="15">The N-terminal DNA-binding domain is a ssDNA-dependent ATPase and has ATP-dependent 3'-5' helicase function. This domain interacts with RecC.</text>
</comment>
<dbReference type="GO" id="GO:0043138">
    <property type="term" value="F:3'-5' DNA helicase activity"/>
    <property type="evidence" value="ECO:0007669"/>
    <property type="project" value="UniProtKB-UniRule"/>
</dbReference>
<dbReference type="Pfam" id="PF13361">
    <property type="entry name" value="UvrD_C"/>
    <property type="match status" value="1"/>
</dbReference>
<dbReference type="EC" id="5.6.2.4" evidence="15"/>
<evidence type="ECO:0000313" key="21">
    <source>
        <dbReference type="EMBL" id="QEN01431.1"/>
    </source>
</evidence>
<dbReference type="InterPro" id="IPR014017">
    <property type="entry name" value="DNA_helicase_UvrD-like_C"/>
</dbReference>
<proteinExistence type="inferred from homology"/>
<dbReference type="AlphaFoldDB" id="A0A5C1Q1N5"/>
<evidence type="ECO:0000259" key="18">
    <source>
        <dbReference type="PROSITE" id="PS51198"/>
    </source>
</evidence>
<dbReference type="PANTHER" id="PTHR11070">
    <property type="entry name" value="UVRD / RECB / PCRA DNA HELICASE FAMILY MEMBER"/>
    <property type="match status" value="1"/>
</dbReference>
<evidence type="ECO:0000256" key="13">
    <source>
        <dbReference type="ARBA" id="ARBA00034617"/>
    </source>
</evidence>
<dbReference type="GO" id="GO:0005524">
    <property type="term" value="F:ATP binding"/>
    <property type="evidence" value="ECO:0007669"/>
    <property type="project" value="UniProtKB-UniRule"/>
</dbReference>
<evidence type="ECO:0000256" key="5">
    <source>
        <dbReference type="ARBA" id="ARBA00022801"/>
    </source>
</evidence>
<comment type="cofactor">
    <cofactor evidence="15">
        <name>Mg(2+)</name>
        <dbReference type="ChEBI" id="CHEBI:18420"/>
    </cofactor>
    <text evidence="15">Binds 1 Mg(2+) ion per subunit.</text>
</comment>
<dbReference type="Pfam" id="PF00580">
    <property type="entry name" value="UvrD-helicase"/>
    <property type="match status" value="1"/>
</dbReference>
<evidence type="ECO:0000256" key="1">
    <source>
        <dbReference type="ARBA" id="ARBA00022722"/>
    </source>
</evidence>